<dbReference type="PANTHER" id="PTHR33990">
    <property type="entry name" value="PROTEIN YJDN-RELATED"/>
    <property type="match status" value="1"/>
</dbReference>
<evidence type="ECO:0000259" key="1">
    <source>
        <dbReference type="Pfam" id="PF06983"/>
    </source>
</evidence>
<feature type="domain" description="PhnB-like" evidence="1">
    <location>
        <begin position="2"/>
        <end position="130"/>
    </location>
</feature>
<dbReference type="InterPro" id="IPR028973">
    <property type="entry name" value="PhnB-like"/>
</dbReference>
<keyword evidence="2" id="KW-0830">Ubiquinone</keyword>
<dbReference type="AlphaFoldDB" id="A0A127PMD4"/>
<proteinExistence type="predicted"/>
<protein>
    <submittedName>
        <fullName evidence="2">3-demethylubiquinone-9 3-methyltransferase family protein</fullName>
    </submittedName>
</protein>
<dbReference type="OrthoDB" id="5293819at2"/>
<organism evidence="2 3">
    <name type="scientific">Collimonas arenae</name>
    <dbReference type="NCBI Taxonomy" id="279058"/>
    <lineage>
        <taxon>Bacteria</taxon>
        <taxon>Pseudomonadati</taxon>
        <taxon>Pseudomonadota</taxon>
        <taxon>Betaproteobacteria</taxon>
        <taxon>Burkholderiales</taxon>
        <taxon>Oxalobacteraceae</taxon>
        <taxon>Collimonas</taxon>
    </lineage>
</organism>
<evidence type="ECO:0000313" key="3">
    <source>
        <dbReference type="Proteomes" id="UP000071778"/>
    </source>
</evidence>
<name>A0A127PMD4_9BURK</name>
<accession>A0A127PMD4</accession>
<dbReference type="PATRIC" id="fig|279058.17.peg.1129"/>
<keyword evidence="3" id="KW-1185">Reference proteome</keyword>
<dbReference type="Pfam" id="PF06983">
    <property type="entry name" value="3-dmu-9_3-mt"/>
    <property type="match status" value="1"/>
</dbReference>
<keyword evidence="2" id="KW-0808">Transferase</keyword>
<dbReference type="PANTHER" id="PTHR33990:SF1">
    <property type="entry name" value="PROTEIN YJDN"/>
    <property type="match status" value="1"/>
</dbReference>
<sequence length="136" mass="15517">MKLIPYLNFDGQCEAAFKFYEQALGGKIVFMLTHGNSPMAEQTAPEWRDKIMHIHLEFNGMAVMGSDCPPGYYQKPQGVSLSINVDKIADAERFYHALVKNGNITMPLDKTFWAERFGMVQDQFGISWMINCEKEV</sequence>
<evidence type="ECO:0000313" key="2">
    <source>
        <dbReference type="EMBL" id="AMP08843.1"/>
    </source>
</evidence>
<keyword evidence="2" id="KW-0489">Methyltransferase</keyword>
<dbReference type="RefSeq" id="WP_061532533.1">
    <property type="nucleotide sequence ID" value="NZ_CP013233.1"/>
</dbReference>
<dbReference type="GO" id="GO:0032259">
    <property type="term" value="P:methylation"/>
    <property type="evidence" value="ECO:0007669"/>
    <property type="project" value="UniProtKB-KW"/>
</dbReference>
<dbReference type="Gene3D" id="3.10.180.10">
    <property type="entry name" value="2,3-Dihydroxybiphenyl 1,2-Dioxygenase, domain 1"/>
    <property type="match status" value="1"/>
</dbReference>
<dbReference type="CDD" id="cd06588">
    <property type="entry name" value="PhnB_like"/>
    <property type="match status" value="1"/>
</dbReference>
<reference evidence="2 3" key="1">
    <citation type="submission" date="2015-11" db="EMBL/GenBank/DDBJ databases">
        <title>Exploring the genomic traits of fungus-feeding bacterial genus Collimonas.</title>
        <authorList>
            <person name="Song C."/>
            <person name="Schmidt R."/>
            <person name="de Jager V."/>
            <person name="Krzyzanowska D."/>
            <person name="Jongedijk E."/>
            <person name="Cankar K."/>
            <person name="Beekwilder J."/>
            <person name="van Veen A."/>
            <person name="de Boer W."/>
            <person name="van Veen J.A."/>
            <person name="Garbeva P."/>
        </authorList>
    </citation>
    <scope>NUCLEOTIDE SEQUENCE [LARGE SCALE GENOMIC DNA]</scope>
    <source>
        <strain evidence="2 3">Ter282</strain>
    </source>
</reference>
<dbReference type="EMBL" id="CP013235">
    <property type="protein sequence ID" value="AMP08843.1"/>
    <property type="molecule type" value="Genomic_DNA"/>
</dbReference>
<dbReference type="GO" id="GO:0008168">
    <property type="term" value="F:methyltransferase activity"/>
    <property type="evidence" value="ECO:0007669"/>
    <property type="project" value="UniProtKB-KW"/>
</dbReference>
<dbReference type="InterPro" id="IPR029068">
    <property type="entry name" value="Glyas_Bleomycin-R_OHBP_Dase"/>
</dbReference>
<dbReference type="Proteomes" id="UP000071778">
    <property type="component" value="Chromosome"/>
</dbReference>
<gene>
    <name evidence="2" type="ORF">CAter282_1048</name>
</gene>
<dbReference type="SUPFAM" id="SSF54593">
    <property type="entry name" value="Glyoxalase/Bleomycin resistance protein/Dihydroxybiphenyl dioxygenase"/>
    <property type="match status" value="1"/>
</dbReference>